<proteinExistence type="predicted"/>
<dbReference type="Pfam" id="PF07081">
    <property type="entry name" value="DUF1349"/>
    <property type="match status" value="1"/>
</dbReference>
<keyword evidence="2" id="KW-1185">Reference proteome</keyword>
<dbReference type="AlphaFoldDB" id="A0A7I8W5L2"/>
<dbReference type="Proteomes" id="UP000549394">
    <property type="component" value="Unassembled WGS sequence"/>
</dbReference>
<dbReference type="PANTHER" id="PTHR35332:SF2">
    <property type="entry name" value="REGULATION OF ENOLASE PROTEIN 1"/>
    <property type="match status" value="1"/>
</dbReference>
<dbReference type="SUPFAM" id="SSF49899">
    <property type="entry name" value="Concanavalin A-like lectins/glucanases"/>
    <property type="match status" value="1"/>
</dbReference>
<dbReference type="InterPro" id="IPR013320">
    <property type="entry name" value="ConA-like_dom_sf"/>
</dbReference>
<gene>
    <name evidence="1" type="ORF">DGYR_LOCUS11189</name>
</gene>
<reference evidence="1 2" key="1">
    <citation type="submission" date="2020-08" db="EMBL/GenBank/DDBJ databases">
        <authorList>
            <person name="Hejnol A."/>
        </authorList>
    </citation>
    <scope>NUCLEOTIDE SEQUENCE [LARGE SCALE GENOMIC DNA]</scope>
</reference>
<sequence>MADNIVFSSGSLGWDSNKLEWLNPSKKFELSNTLCIWPDAGPDLWRRTFYTPNGPGTELVKDNAAGLCFTSKDDMLIVETKFKVDAVNQFDQGGIYIRFDHEHWLKTGLEYVDGQHRVSCVVTNEFSDWSTQPWTSGELKIRVFRQKNSYVVEYHNGSEWAFFRIAHIKSGSLEAKASFNLYERIVLVYF</sequence>
<accession>A0A7I8W5L2</accession>
<evidence type="ECO:0000313" key="2">
    <source>
        <dbReference type="Proteomes" id="UP000549394"/>
    </source>
</evidence>
<dbReference type="InterPro" id="IPR009784">
    <property type="entry name" value="DUF1349"/>
</dbReference>
<name>A0A7I8W5L2_9ANNE</name>
<protein>
    <submittedName>
        <fullName evidence="1">DgyrCDS11854</fullName>
    </submittedName>
</protein>
<evidence type="ECO:0000313" key="1">
    <source>
        <dbReference type="EMBL" id="CAD5123514.1"/>
    </source>
</evidence>
<dbReference type="PANTHER" id="PTHR35332">
    <property type="entry name" value="REGULATION OF ENOLASE PROTEIN 1"/>
    <property type="match status" value="1"/>
</dbReference>
<dbReference type="Gene3D" id="2.60.120.200">
    <property type="match status" value="1"/>
</dbReference>
<dbReference type="OrthoDB" id="42525at2759"/>
<dbReference type="EMBL" id="CAJFCJ010000019">
    <property type="protein sequence ID" value="CAD5123514.1"/>
    <property type="molecule type" value="Genomic_DNA"/>
</dbReference>
<organism evidence="1 2">
    <name type="scientific">Dimorphilus gyrociliatus</name>
    <dbReference type="NCBI Taxonomy" id="2664684"/>
    <lineage>
        <taxon>Eukaryota</taxon>
        <taxon>Metazoa</taxon>
        <taxon>Spiralia</taxon>
        <taxon>Lophotrochozoa</taxon>
        <taxon>Annelida</taxon>
        <taxon>Polychaeta</taxon>
        <taxon>Polychaeta incertae sedis</taxon>
        <taxon>Dinophilidae</taxon>
        <taxon>Dimorphilus</taxon>
    </lineage>
</organism>
<comment type="caution">
    <text evidence="1">The sequence shown here is derived from an EMBL/GenBank/DDBJ whole genome shotgun (WGS) entry which is preliminary data.</text>
</comment>